<dbReference type="SUPFAM" id="SSF53756">
    <property type="entry name" value="UDP-Glycosyltransferase/glycogen phosphorylase"/>
    <property type="match status" value="1"/>
</dbReference>
<keyword evidence="1" id="KW-0328">Glycosyltransferase</keyword>
<dbReference type="EMBL" id="UOFS01000046">
    <property type="protein sequence ID" value="VAX00774.1"/>
    <property type="molecule type" value="Genomic_DNA"/>
</dbReference>
<proteinExistence type="predicted"/>
<dbReference type="AlphaFoldDB" id="A0A3B1ALN9"/>
<evidence type="ECO:0000256" key="2">
    <source>
        <dbReference type="ARBA" id="ARBA00022679"/>
    </source>
</evidence>
<accession>A0A3B1ALN9</accession>
<evidence type="ECO:0008006" key="4">
    <source>
        <dbReference type="Google" id="ProtNLM"/>
    </source>
</evidence>
<dbReference type="InterPro" id="IPR002201">
    <property type="entry name" value="Glyco_trans_9"/>
</dbReference>
<evidence type="ECO:0000256" key="1">
    <source>
        <dbReference type="ARBA" id="ARBA00022676"/>
    </source>
</evidence>
<evidence type="ECO:0000313" key="3">
    <source>
        <dbReference type="EMBL" id="VAX00774.1"/>
    </source>
</evidence>
<gene>
    <name evidence="3" type="ORF">MNBD_GAMMA22-889</name>
</gene>
<protein>
    <recommendedName>
        <fullName evidence="4">ADP-heptose--lipooligosaccharide heptosyltransferase II</fullName>
    </recommendedName>
</protein>
<organism evidence="3">
    <name type="scientific">hydrothermal vent metagenome</name>
    <dbReference type="NCBI Taxonomy" id="652676"/>
    <lineage>
        <taxon>unclassified sequences</taxon>
        <taxon>metagenomes</taxon>
        <taxon>ecological metagenomes</taxon>
    </lineage>
</organism>
<keyword evidence="2" id="KW-0808">Transferase</keyword>
<dbReference type="InterPro" id="IPR051199">
    <property type="entry name" value="LPS_LOS_Heptosyltrfase"/>
</dbReference>
<sequence length="335" mass="37810">MLNNQTANSLLKSQHPVLLFANGHGDHYLNLPTIRALAKLFSGKLILVGIKDAINQIAGDLTLTKLIGLPMQHNGTGRSFDSNQAATQIGQCDLFISLNPWQSDDLHALIAKLKPQTSIGFFDHYDITVARDYNKHSVDLAFDFVRLFQQNWQPEQFSKPPQYEQKEYQVANKILNSIKSNQKLLCIHPDTLPKKMWPESCWLQLIDKFLDQNPDYTVFIIGLKGIDASLCQNHKSVIPAYRLPISVSAILLSKADLFIGVDSVFLHIADLYRVLTVALFSPTSTQEWGIRFGSGIHIHEKSGMDKLSVERVFNKINYLVARPNTKKYLHTIQTG</sequence>
<dbReference type="GO" id="GO:0009244">
    <property type="term" value="P:lipopolysaccharide core region biosynthetic process"/>
    <property type="evidence" value="ECO:0007669"/>
    <property type="project" value="TreeGrafter"/>
</dbReference>
<reference evidence="3" key="1">
    <citation type="submission" date="2018-06" db="EMBL/GenBank/DDBJ databases">
        <authorList>
            <person name="Zhirakovskaya E."/>
        </authorList>
    </citation>
    <scope>NUCLEOTIDE SEQUENCE</scope>
</reference>
<dbReference type="GO" id="GO:0008713">
    <property type="term" value="F:ADP-heptose-lipopolysaccharide heptosyltransferase activity"/>
    <property type="evidence" value="ECO:0007669"/>
    <property type="project" value="TreeGrafter"/>
</dbReference>
<dbReference type="Pfam" id="PF01075">
    <property type="entry name" value="Glyco_transf_9"/>
    <property type="match status" value="1"/>
</dbReference>
<dbReference type="GO" id="GO:0005829">
    <property type="term" value="C:cytosol"/>
    <property type="evidence" value="ECO:0007669"/>
    <property type="project" value="TreeGrafter"/>
</dbReference>
<dbReference type="Gene3D" id="3.40.50.2000">
    <property type="entry name" value="Glycogen Phosphorylase B"/>
    <property type="match status" value="1"/>
</dbReference>
<dbReference type="PANTHER" id="PTHR30160">
    <property type="entry name" value="TETRAACYLDISACCHARIDE 4'-KINASE-RELATED"/>
    <property type="match status" value="1"/>
</dbReference>
<name>A0A3B1ALN9_9ZZZZ</name>